<protein>
    <recommendedName>
        <fullName evidence="1">DUF5641 domain-containing protein</fullName>
    </recommendedName>
</protein>
<dbReference type="Pfam" id="PF05380">
    <property type="entry name" value="Peptidase_A17"/>
    <property type="match status" value="1"/>
</dbReference>
<keyword evidence="3" id="KW-1185">Reference proteome</keyword>
<feature type="domain" description="DUF5641" evidence="1">
    <location>
        <begin position="403"/>
        <end position="502"/>
    </location>
</feature>
<name>A0ABY7DC09_MYAAR</name>
<proteinExistence type="predicted"/>
<dbReference type="Proteomes" id="UP001164746">
    <property type="component" value="Chromosome 1"/>
</dbReference>
<evidence type="ECO:0000313" key="2">
    <source>
        <dbReference type="EMBL" id="WAQ94116.1"/>
    </source>
</evidence>
<gene>
    <name evidence="2" type="ORF">MAR_006587</name>
</gene>
<dbReference type="EMBL" id="CP111012">
    <property type="protein sequence ID" value="WAQ94116.1"/>
    <property type="molecule type" value="Genomic_DNA"/>
</dbReference>
<dbReference type="Pfam" id="PF18701">
    <property type="entry name" value="DUF5641"/>
    <property type="match status" value="1"/>
</dbReference>
<dbReference type="PANTHER" id="PTHR47331">
    <property type="entry name" value="PHD-TYPE DOMAIN-CONTAINING PROTEIN"/>
    <property type="match status" value="1"/>
</dbReference>
<organism evidence="2 3">
    <name type="scientific">Mya arenaria</name>
    <name type="common">Soft-shell clam</name>
    <dbReference type="NCBI Taxonomy" id="6604"/>
    <lineage>
        <taxon>Eukaryota</taxon>
        <taxon>Metazoa</taxon>
        <taxon>Spiralia</taxon>
        <taxon>Lophotrochozoa</taxon>
        <taxon>Mollusca</taxon>
        <taxon>Bivalvia</taxon>
        <taxon>Autobranchia</taxon>
        <taxon>Heteroconchia</taxon>
        <taxon>Euheterodonta</taxon>
        <taxon>Imparidentia</taxon>
        <taxon>Neoheterodontei</taxon>
        <taxon>Myida</taxon>
        <taxon>Myoidea</taxon>
        <taxon>Myidae</taxon>
        <taxon>Mya</taxon>
    </lineage>
</organism>
<reference evidence="2" key="1">
    <citation type="submission" date="2022-11" db="EMBL/GenBank/DDBJ databases">
        <title>Centuries of genome instability and evolution in soft-shell clam transmissible cancer (bioRxiv).</title>
        <authorList>
            <person name="Hart S.F.M."/>
            <person name="Yonemitsu M.A."/>
            <person name="Giersch R.M."/>
            <person name="Beal B.F."/>
            <person name="Arriagada G."/>
            <person name="Davis B.W."/>
            <person name="Ostrander E.A."/>
            <person name="Goff S.P."/>
            <person name="Metzger M.J."/>
        </authorList>
    </citation>
    <scope>NUCLEOTIDE SEQUENCE</scope>
    <source>
        <strain evidence="2">MELC-2E11</strain>
        <tissue evidence="2">Siphon/mantle</tissue>
    </source>
</reference>
<dbReference type="InterPro" id="IPR008042">
    <property type="entry name" value="Retrotrans_Pao"/>
</dbReference>
<dbReference type="InterPro" id="IPR040676">
    <property type="entry name" value="DUF5641"/>
</dbReference>
<accession>A0ABY7DC09</accession>
<dbReference type="PANTHER" id="PTHR47331:SF5">
    <property type="entry name" value="RIBONUCLEASE H"/>
    <property type="match status" value="1"/>
</dbReference>
<evidence type="ECO:0000313" key="3">
    <source>
        <dbReference type="Proteomes" id="UP001164746"/>
    </source>
</evidence>
<sequence length="505" mass="57354">MTSQHTVIESSRVCGLKVRGFNSPDYASINQAHSRDFIPVDRSHIPNVDTVKTWPHLAPIADEIPPLQSCDVGLLIGYNCPQALAPRNMLIGKDEELYAVQTLLGWSVIGYVNPSLEAVSMPGVCHRTLVQIKELPPCQPRDVIKVLERDFDQDGDKDKKVSQEDIHFLNLLGSTIHQRDDKHLEMPLPFKERPVMPNNKHLAPQEFGKPLSIELHHFSDASTTGYGQCSYIRFINENAVHCSLVMAKARVAPHKMISIPRLELTAAASGIPDVLECLDRFSSFSKLLSVMARLQRLSNGVKGTHAPTVEERRMAEITNLIKTVRSVLDAFLLQCPGRLDDSSLRNPFYEVSSIVNSRPLAISEIDDPDALEPLKPNHILTAKLEIPQPPPGKFVKENLLLRKRWRRVQFLLEHFWARWKKEYVSQIALRQKWHERCQNVHVGDVVLVKDVDSPRIEWPLARVTEVRIDDDRLVRRVIVKLARKDTTSTSILERSVHKLVLLIEQ</sequence>
<evidence type="ECO:0000259" key="1">
    <source>
        <dbReference type="Pfam" id="PF18701"/>
    </source>
</evidence>